<dbReference type="Pfam" id="PF00196">
    <property type="entry name" value="GerE"/>
    <property type="match status" value="1"/>
</dbReference>
<keyword evidence="4" id="KW-0238">DNA-binding</keyword>
<feature type="modified residue" description="4-aspartylphosphate" evidence="6">
    <location>
        <position position="69"/>
    </location>
</feature>
<dbReference type="CDD" id="cd17537">
    <property type="entry name" value="REC_FixJ"/>
    <property type="match status" value="1"/>
</dbReference>
<dbReference type="AlphaFoldDB" id="A0A4Q7RTC2"/>
<organism evidence="9 10">
    <name type="scientific">Cupriavidus agavae</name>
    <dbReference type="NCBI Taxonomy" id="1001822"/>
    <lineage>
        <taxon>Bacteria</taxon>
        <taxon>Pseudomonadati</taxon>
        <taxon>Pseudomonadota</taxon>
        <taxon>Betaproteobacteria</taxon>
        <taxon>Burkholderiales</taxon>
        <taxon>Burkholderiaceae</taxon>
        <taxon>Cupriavidus</taxon>
    </lineage>
</organism>
<evidence type="ECO:0000259" key="8">
    <source>
        <dbReference type="PROSITE" id="PS50110"/>
    </source>
</evidence>
<evidence type="ECO:0000256" key="6">
    <source>
        <dbReference type="PROSITE-ProRule" id="PRU00169"/>
    </source>
</evidence>
<accession>A0A4Q7RTC2</accession>
<evidence type="ECO:0000256" key="5">
    <source>
        <dbReference type="ARBA" id="ARBA00023163"/>
    </source>
</evidence>
<dbReference type="RefSeq" id="WP_130392501.1">
    <property type="nucleotide sequence ID" value="NZ_SGXM01000004.1"/>
</dbReference>
<dbReference type="PANTHER" id="PTHR44688">
    <property type="entry name" value="DNA-BINDING TRANSCRIPTIONAL ACTIVATOR DEVR_DOSR"/>
    <property type="match status" value="1"/>
</dbReference>
<dbReference type="SUPFAM" id="SSF52172">
    <property type="entry name" value="CheY-like"/>
    <property type="match status" value="1"/>
</dbReference>
<sequence>MTAWSSPALNPGAREGKERMAYVVDDDESVRLALDGLLRSIGLRVVTFESAQEFMAYDKPEVPSCLILDVRLRGESGLAFQEQVARSGLHMPIVFMTGHGDIAMTVKAMKAGAVDFLPKPFRDQDMLDAVSNALARDGERLAAEQSSAGLRAAYESLTPREREVMAFVVTGLMNKQIAGEMNLSEVTVKIHRGQAMRKMGARSVADLVRKSELLGLDARQHKPN</sequence>
<dbReference type="EMBL" id="SGXM01000004">
    <property type="protein sequence ID" value="RZT36891.1"/>
    <property type="molecule type" value="Genomic_DNA"/>
</dbReference>
<dbReference type="CDD" id="cd06170">
    <property type="entry name" value="LuxR_C_like"/>
    <property type="match status" value="1"/>
</dbReference>
<dbReference type="GO" id="GO:0003677">
    <property type="term" value="F:DNA binding"/>
    <property type="evidence" value="ECO:0007669"/>
    <property type="project" value="UniProtKB-KW"/>
</dbReference>
<comment type="caution">
    <text evidence="9">The sequence shown here is derived from an EMBL/GenBank/DDBJ whole genome shotgun (WGS) entry which is preliminary data.</text>
</comment>
<dbReference type="FunFam" id="3.40.50.2300:FF:000018">
    <property type="entry name" value="DNA-binding transcriptional regulator NtrC"/>
    <property type="match status" value="1"/>
</dbReference>
<evidence type="ECO:0000313" key="9">
    <source>
        <dbReference type="EMBL" id="RZT36891.1"/>
    </source>
</evidence>
<evidence type="ECO:0000313" key="10">
    <source>
        <dbReference type="Proteomes" id="UP000291078"/>
    </source>
</evidence>
<dbReference type="GO" id="GO:0000160">
    <property type="term" value="P:phosphorelay signal transduction system"/>
    <property type="evidence" value="ECO:0007669"/>
    <property type="project" value="UniProtKB-KW"/>
</dbReference>
<name>A0A4Q7RTC2_9BURK</name>
<dbReference type="SMART" id="SM00421">
    <property type="entry name" value="HTH_LUXR"/>
    <property type="match status" value="1"/>
</dbReference>
<feature type="domain" description="HTH luxR-type" evidence="7">
    <location>
        <begin position="150"/>
        <end position="215"/>
    </location>
</feature>
<dbReference type="InterPro" id="IPR036388">
    <property type="entry name" value="WH-like_DNA-bd_sf"/>
</dbReference>
<dbReference type="PROSITE" id="PS50043">
    <property type="entry name" value="HTH_LUXR_2"/>
    <property type="match status" value="1"/>
</dbReference>
<dbReference type="PROSITE" id="PS50110">
    <property type="entry name" value="RESPONSE_REGULATORY"/>
    <property type="match status" value="1"/>
</dbReference>
<dbReference type="Proteomes" id="UP000291078">
    <property type="component" value="Unassembled WGS sequence"/>
</dbReference>
<evidence type="ECO:0000256" key="1">
    <source>
        <dbReference type="ARBA" id="ARBA00022553"/>
    </source>
</evidence>
<evidence type="ECO:0000259" key="7">
    <source>
        <dbReference type="PROSITE" id="PS50043"/>
    </source>
</evidence>
<dbReference type="InterPro" id="IPR011006">
    <property type="entry name" value="CheY-like_superfamily"/>
</dbReference>
<keyword evidence="1 6" id="KW-0597">Phosphoprotein</keyword>
<keyword evidence="5" id="KW-0804">Transcription</keyword>
<reference evidence="9 10" key="1">
    <citation type="journal article" date="2015" name="Stand. Genomic Sci.">
        <title>Genomic Encyclopedia of Bacterial and Archaeal Type Strains, Phase III: the genomes of soil and plant-associated and newly described type strains.</title>
        <authorList>
            <person name="Whitman W.B."/>
            <person name="Woyke T."/>
            <person name="Klenk H.P."/>
            <person name="Zhou Y."/>
            <person name="Lilburn T.G."/>
            <person name="Beck B.J."/>
            <person name="De Vos P."/>
            <person name="Vandamme P."/>
            <person name="Eisen J.A."/>
            <person name="Garrity G."/>
            <person name="Hugenholtz P."/>
            <person name="Kyrpides N.C."/>
        </authorList>
    </citation>
    <scope>NUCLEOTIDE SEQUENCE [LARGE SCALE GENOMIC DNA]</scope>
    <source>
        <strain evidence="9 10">ASC-9842</strain>
    </source>
</reference>
<dbReference type="OrthoDB" id="9802186at2"/>
<gene>
    <name evidence="9" type="ORF">EV147_3555</name>
</gene>
<dbReference type="Gene3D" id="3.40.50.2300">
    <property type="match status" value="1"/>
</dbReference>
<dbReference type="PANTHER" id="PTHR44688:SF16">
    <property type="entry name" value="DNA-BINDING TRANSCRIPTIONAL ACTIVATOR DEVR_DOSR"/>
    <property type="match status" value="1"/>
</dbReference>
<dbReference type="Gene3D" id="1.10.10.10">
    <property type="entry name" value="Winged helix-like DNA-binding domain superfamily/Winged helix DNA-binding domain"/>
    <property type="match status" value="1"/>
</dbReference>
<dbReference type="GO" id="GO:0006355">
    <property type="term" value="P:regulation of DNA-templated transcription"/>
    <property type="evidence" value="ECO:0007669"/>
    <property type="project" value="InterPro"/>
</dbReference>
<dbReference type="InterPro" id="IPR000792">
    <property type="entry name" value="Tscrpt_reg_LuxR_C"/>
</dbReference>
<dbReference type="PRINTS" id="PR00038">
    <property type="entry name" value="HTHLUXR"/>
</dbReference>
<evidence type="ECO:0000256" key="3">
    <source>
        <dbReference type="ARBA" id="ARBA00023015"/>
    </source>
</evidence>
<evidence type="ECO:0000256" key="4">
    <source>
        <dbReference type="ARBA" id="ARBA00023125"/>
    </source>
</evidence>
<evidence type="ECO:0000256" key="2">
    <source>
        <dbReference type="ARBA" id="ARBA00023012"/>
    </source>
</evidence>
<keyword evidence="10" id="KW-1185">Reference proteome</keyword>
<proteinExistence type="predicted"/>
<keyword evidence="2" id="KW-0902">Two-component regulatory system</keyword>
<protein>
    <submittedName>
        <fullName evidence="9">LuxR family two component transcriptional regulator</fullName>
    </submittedName>
</protein>
<feature type="domain" description="Response regulatory" evidence="8">
    <location>
        <begin position="20"/>
        <end position="134"/>
    </location>
</feature>
<dbReference type="InterPro" id="IPR001789">
    <property type="entry name" value="Sig_transdc_resp-reg_receiver"/>
</dbReference>
<dbReference type="Pfam" id="PF00072">
    <property type="entry name" value="Response_reg"/>
    <property type="match status" value="1"/>
</dbReference>
<keyword evidence="3" id="KW-0805">Transcription regulation</keyword>
<dbReference type="SMART" id="SM00448">
    <property type="entry name" value="REC"/>
    <property type="match status" value="1"/>
</dbReference>